<dbReference type="PANTHER" id="PTHR30213:SF0">
    <property type="entry name" value="UPF0761 MEMBRANE PROTEIN YIHY"/>
    <property type="match status" value="1"/>
</dbReference>
<evidence type="ECO:0000256" key="1">
    <source>
        <dbReference type="ARBA" id="ARBA00004651"/>
    </source>
</evidence>
<gene>
    <name evidence="8" type="ORF">GGR34_000436</name>
</gene>
<evidence type="ECO:0000256" key="6">
    <source>
        <dbReference type="SAM" id="MobiDB-lite"/>
    </source>
</evidence>
<dbReference type="InterPro" id="IPR017039">
    <property type="entry name" value="Virul_fac_BrkB"/>
</dbReference>
<feature type="transmembrane region" description="Helical" evidence="7">
    <location>
        <begin position="245"/>
        <end position="270"/>
    </location>
</feature>
<feature type="transmembrane region" description="Helical" evidence="7">
    <location>
        <begin position="137"/>
        <end position="163"/>
    </location>
</feature>
<keyword evidence="3 7" id="KW-0812">Transmembrane</keyword>
<comment type="subcellular location">
    <subcellularLocation>
        <location evidence="1">Cell membrane</location>
        <topology evidence="1">Multi-pass membrane protein</topology>
    </subcellularLocation>
</comment>
<dbReference type="PIRSF" id="PIRSF035875">
    <property type="entry name" value="RNase_BN"/>
    <property type="match status" value="1"/>
</dbReference>
<proteinExistence type="predicted"/>
<keyword evidence="4 7" id="KW-1133">Transmembrane helix</keyword>
<feature type="transmembrane region" description="Helical" evidence="7">
    <location>
        <begin position="215"/>
        <end position="233"/>
    </location>
</feature>
<accession>A0A7W6N6P4</accession>
<evidence type="ECO:0000313" key="9">
    <source>
        <dbReference type="Proteomes" id="UP000519439"/>
    </source>
</evidence>
<evidence type="ECO:0000256" key="3">
    <source>
        <dbReference type="ARBA" id="ARBA00022692"/>
    </source>
</evidence>
<dbReference type="AlphaFoldDB" id="A0A7W6N6P4"/>
<feature type="transmembrane region" description="Helical" evidence="7">
    <location>
        <begin position="183"/>
        <end position="203"/>
    </location>
</feature>
<keyword evidence="2" id="KW-1003">Cell membrane</keyword>
<dbReference type="Proteomes" id="UP000519439">
    <property type="component" value="Unassembled WGS sequence"/>
</dbReference>
<evidence type="ECO:0000256" key="2">
    <source>
        <dbReference type="ARBA" id="ARBA00022475"/>
    </source>
</evidence>
<reference evidence="8 9" key="1">
    <citation type="submission" date="2020-08" db="EMBL/GenBank/DDBJ databases">
        <title>Genomic Encyclopedia of Type Strains, Phase IV (KMG-IV): sequencing the most valuable type-strain genomes for metagenomic binning, comparative biology and taxonomic classification.</title>
        <authorList>
            <person name="Goeker M."/>
        </authorList>
    </citation>
    <scope>NUCLEOTIDE SEQUENCE [LARGE SCALE GENOMIC DNA]</scope>
    <source>
        <strain evidence="8 9">DSM 15743</strain>
    </source>
</reference>
<dbReference type="GO" id="GO:0005886">
    <property type="term" value="C:plasma membrane"/>
    <property type="evidence" value="ECO:0007669"/>
    <property type="project" value="UniProtKB-SubCell"/>
</dbReference>
<feature type="region of interest" description="Disordered" evidence="6">
    <location>
        <begin position="285"/>
        <end position="304"/>
    </location>
</feature>
<protein>
    <submittedName>
        <fullName evidence="8">Membrane protein</fullName>
    </submittedName>
</protein>
<dbReference type="PANTHER" id="PTHR30213">
    <property type="entry name" value="INNER MEMBRANE PROTEIN YHJD"/>
    <property type="match status" value="1"/>
</dbReference>
<feature type="compositionally biased region" description="Low complexity" evidence="6">
    <location>
        <begin position="288"/>
        <end position="304"/>
    </location>
</feature>
<keyword evidence="9" id="KW-1185">Reference proteome</keyword>
<evidence type="ECO:0000256" key="7">
    <source>
        <dbReference type="SAM" id="Phobius"/>
    </source>
</evidence>
<evidence type="ECO:0000256" key="5">
    <source>
        <dbReference type="ARBA" id="ARBA00023136"/>
    </source>
</evidence>
<dbReference type="RefSeq" id="WP_027314426.1">
    <property type="nucleotide sequence ID" value="NZ_JACIDC010000001.1"/>
</dbReference>
<organism evidence="8 9">
    <name type="scientific">Microvirga flocculans</name>
    <dbReference type="NCBI Taxonomy" id="217168"/>
    <lineage>
        <taxon>Bacteria</taxon>
        <taxon>Pseudomonadati</taxon>
        <taxon>Pseudomonadota</taxon>
        <taxon>Alphaproteobacteria</taxon>
        <taxon>Hyphomicrobiales</taxon>
        <taxon>Methylobacteriaceae</taxon>
        <taxon>Microvirga</taxon>
    </lineage>
</organism>
<keyword evidence="5 7" id="KW-0472">Membrane</keyword>
<dbReference type="Pfam" id="PF03631">
    <property type="entry name" value="Virul_fac_BrkB"/>
    <property type="match status" value="1"/>
</dbReference>
<name>A0A7W6N6P4_9HYPH</name>
<sequence length="304" mass="32222">MRPAFLPPRLRSILAALADAGSSFARNDGLAMASHVALSLVIALFPFLICVAALAAFLGAGRISTHIVHLLFDFWPEGVAGPLAREADKVLIPRRNVLTISVVLTLLVATNGVESLRVALCRAYGVRRFRPWWRARLIGVGFILIGAGALVASSVLVVLWPSLWRSAVSSMPDLKALGLTYDAVRYGLASLVLVAGLAATHLWLPDVRPRPRDMVPGIAATLVLWLLGASLYGELLATMTHMKATYAGLAGILTALIFLQISAAIFILGAEINAALGRRRSAADETQPASAAPMAAEPASIPQL</sequence>
<evidence type="ECO:0000313" key="8">
    <source>
        <dbReference type="EMBL" id="MBB4038807.1"/>
    </source>
</evidence>
<feature type="transmembrane region" description="Helical" evidence="7">
    <location>
        <begin position="35"/>
        <end position="58"/>
    </location>
</feature>
<evidence type="ECO:0000256" key="4">
    <source>
        <dbReference type="ARBA" id="ARBA00022989"/>
    </source>
</evidence>
<comment type="caution">
    <text evidence="8">The sequence shown here is derived from an EMBL/GenBank/DDBJ whole genome shotgun (WGS) entry which is preliminary data.</text>
</comment>
<dbReference type="EMBL" id="JACIDC010000001">
    <property type="protein sequence ID" value="MBB4038807.1"/>
    <property type="molecule type" value="Genomic_DNA"/>
</dbReference>